<proteinExistence type="inferred from homology"/>
<dbReference type="PROSITE" id="PS00139">
    <property type="entry name" value="THIOL_PROTEASE_CYS"/>
    <property type="match status" value="1"/>
</dbReference>
<dbReference type="GO" id="GO:0043418">
    <property type="term" value="P:homocysteine catabolic process"/>
    <property type="evidence" value="ECO:0007669"/>
    <property type="project" value="TreeGrafter"/>
</dbReference>
<keyword evidence="8" id="KW-1185">Reference proteome</keyword>
<dbReference type="AlphaFoldDB" id="A0A7L4UNA1"/>
<feature type="active site" evidence="5">
    <location>
        <position position="383"/>
    </location>
</feature>
<evidence type="ECO:0000256" key="3">
    <source>
        <dbReference type="ARBA" id="ARBA00022807"/>
    </source>
</evidence>
<dbReference type="PIRSF" id="PIRSF005700">
    <property type="entry name" value="PepC"/>
    <property type="match status" value="1"/>
</dbReference>
<evidence type="ECO:0000313" key="8">
    <source>
        <dbReference type="Proteomes" id="UP000251835"/>
    </source>
</evidence>
<dbReference type="GO" id="GO:0009636">
    <property type="term" value="P:response to toxic substance"/>
    <property type="evidence" value="ECO:0007669"/>
    <property type="project" value="TreeGrafter"/>
</dbReference>
<feature type="chain" id="PRO_5029640486" description="Aminopeptidase" evidence="6">
    <location>
        <begin position="20"/>
        <end position="463"/>
    </location>
</feature>
<accession>A0A7L4UNA1</accession>
<dbReference type="InterPro" id="IPR038765">
    <property type="entry name" value="Papain-like_cys_pep_sf"/>
</dbReference>
<evidence type="ECO:0000256" key="1">
    <source>
        <dbReference type="ARBA" id="ARBA00022670"/>
    </source>
</evidence>
<dbReference type="RefSeq" id="WP_116496881.1">
    <property type="nucleotide sequence ID" value="NZ_QENZ01000005.1"/>
</dbReference>
<evidence type="ECO:0000256" key="2">
    <source>
        <dbReference type="ARBA" id="ARBA00022801"/>
    </source>
</evidence>
<dbReference type="Proteomes" id="UP000251835">
    <property type="component" value="Unassembled WGS sequence"/>
</dbReference>
<dbReference type="CDD" id="cd00585">
    <property type="entry name" value="Peptidase_C1B"/>
    <property type="match status" value="1"/>
</dbReference>
<feature type="active site" evidence="5">
    <location>
        <position position="404"/>
    </location>
</feature>
<dbReference type="EMBL" id="QENZ01000005">
    <property type="protein sequence ID" value="PVX50019.1"/>
    <property type="molecule type" value="Genomic_DNA"/>
</dbReference>
<evidence type="ECO:0000256" key="5">
    <source>
        <dbReference type="PIRSR" id="PIRSR005700-1"/>
    </source>
</evidence>
<comment type="similarity">
    <text evidence="4">Belongs to the peptidase C1 family.</text>
</comment>
<dbReference type="InterPro" id="IPR000169">
    <property type="entry name" value="Pept_cys_AS"/>
</dbReference>
<sequence length="463" mass="54012">MRKIAFLIVFISLWLSSYAQEGTIGKEQMREIKKSYNANDPATKALTNALSNNDVMKLVLSRENLSTVDHNFTYRVNAKGITDQKSSGRCWMFTGMNVLRPSIIEKYQLSNFDFSHNYLYFWDIFEKCNLFLEAQIKYANLPMDDKSVDHLFRSTIGDGGVWNSFSNLAEKYGLVPEQVMPETNTSNNTHWMLKLIKRKLREDGLEIRNIATSKTSKNAIQNAKIKMLGDIYRILCLNLGEPPAEFDYRFVDKNGKLGEYKTYTPISFMKEVLGDYDFSNYVMLMNDPSRPYFKMYEIDYDRNVMEGKNWIYLNLPSDDIKKFAIESIKNNEAMYASCDVNKQINKDLGYSDIYNYDFESLYGVEFGMNKAQRIKTYDSGSTHAMTLIAVDLKDDKPVKWQFENSWGASAGHNGYLTFTDKWFDEYMFRVVINKKYIDAKTLEYLNQKPIVLPPWDPMFREDY</sequence>
<dbReference type="SUPFAM" id="SSF54001">
    <property type="entry name" value="Cysteine proteinases"/>
    <property type="match status" value="1"/>
</dbReference>
<dbReference type="InterPro" id="IPR004134">
    <property type="entry name" value="Peptidase_C1B"/>
</dbReference>
<dbReference type="PANTHER" id="PTHR10363:SF2">
    <property type="entry name" value="BLEOMYCIN HYDROLASE"/>
    <property type="match status" value="1"/>
</dbReference>
<keyword evidence="1 4" id="KW-0645">Protease</keyword>
<name>A0A7L4UNA1_BALHA</name>
<evidence type="ECO:0000256" key="6">
    <source>
        <dbReference type="SAM" id="SignalP"/>
    </source>
</evidence>
<feature type="active site" evidence="5">
    <location>
        <position position="90"/>
    </location>
</feature>
<keyword evidence="2 4" id="KW-0378">Hydrolase</keyword>
<gene>
    <name evidence="7" type="ORF">C7377_1665</name>
</gene>
<evidence type="ECO:0000313" key="7">
    <source>
        <dbReference type="EMBL" id="PVX50019.1"/>
    </source>
</evidence>
<keyword evidence="3 4" id="KW-0788">Thiol protease</keyword>
<evidence type="ECO:0000256" key="4">
    <source>
        <dbReference type="PIRNR" id="PIRNR005700"/>
    </source>
</evidence>
<protein>
    <recommendedName>
        <fullName evidence="4">Aminopeptidase</fullName>
    </recommendedName>
</protein>
<organism evidence="7 8">
    <name type="scientific">Balneicella halophila</name>
    <dbReference type="NCBI Taxonomy" id="1537566"/>
    <lineage>
        <taxon>Bacteria</taxon>
        <taxon>Pseudomonadati</taxon>
        <taxon>Bacteroidota</taxon>
        <taxon>Bacteroidia</taxon>
        <taxon>Bacteroidales</taxon>
        <taxon>Balneicellaceae</taxon>
        <taxon>Balneicella</taxon>
    </lineage>
</organism>
<reference evidence="7 8" key="1">
    <citation type="submission" date="2018-05" db="EMBL/GenBank/DDBJ databases">
        <title>Genomic Encyclopedia of Type Strains, Phase IV (KMG-IV): sequencing the most valuable type-strain genomes for metagenomic binning, comparative biology and taxonomic classification.</title>
        <authorList>
            <person name="Goeker M."/>
        </authorList>
    </citation>
    <scope>NUCLEOTIDE SEQUENCE [LARGE SCALE GENOMIC DNA]</scope>
    <source>
        <strain evidence="7 8">DSM 28579</strain>
    </source>
</reference>
<dbReference type="Gene3D" id="3.90.70.10">
    <property type="entry name" value="Cysteine proteinases"/>
    <property type="match status" value="1"/>
</dbReference>
<comment type="caution">
    <text evidence="7">The sequence shown here is derived from an EMBL/GenBank/DDBJ whole genome shotgun (WGS) entry which is preliminary data.</text>
</comment>
<dbReference type="Pfam" id="PF03051">
    <property type="entry name" value="Peptidase_C1_2"/>
    <property type="match status" value="1"/>
</dbReference>
<dbReference type="OrthoDB" id="1111399at2"/>
<dbReference type="GO" id="GO:0005737">
    <property type="term" value="C:cytoplasm"/>
    <property type="evidence" value="ECO:0007669"/>
    <property type="project" value="TreeGrafter"/>
</dbReference>
<feature type="signal peptide" evidence="6">
    <location>
        <begin position="1"/>
        <end position="19"/>
    </location>
</feature>
<keyword evidence="6" id="KW-0732">Signal</keyword>
<dbReference type="PANTHER" id="PTHR10363">
    <property type="entry name" value="BLEOMYCIN HYDROLASE"/>
    <property type="match status" value="1"/>
</dbReference>
<dbReference type="GO" id="GO:0070005">
    <property type="term" value="F:cysteine-type aminopeptidase activity"/>
    <property type="evidence" value="ECO:0007669"/>
    <property type="project" value="InterPro"/>
</dbReference>
<dbReference type="GO" id="GO:0006508">
    <property type="term" value="P:proteolysis"/>
    <property type="evidence" value="ECO:0007669"/>
    <property type="project" value="UniProtKB-KW"/>
</dbReference>
<keyword evidence="4" id="KW-0031">Aminopeptidase</keyword>